<accession>A0ABU6TZK8</accession>
<name>A0ABU6TZK8_9FABA</name>
<dbReference type="InterPro" id="IPR036047">
    <property type="entry name" value="F-box-like_dom_sf"/>
</dbReference>
<dbReference type="SUPFAM" id="SSF81383">
    <property type="entry name" value="F-box domain"/>
    <property type="match status" value="1"/>
</dbReference>
<dbReference type="Proteomes" id="UP001341840">
    <property type="component" value="Unassembled WGS sequence"/>
</dbReference>
<dbReference type="PANTHER" id="PTHR31900">
    <property type="entry name" value="F-BOX/RNI SUPERFAMILY PROTEIN-RELATED"/>
    <property type="match status" value="1"/>
</dbReference>
<dbReference type="InterPro" id="IPR001810">
    <property type="entry name" value="F-box_dom"/>
</dbReference>
<comment type="caution">
    <text evidence="2">The sequence shown here is derived from an EMBL/GenBank/DDBJ whole genome shotgun (WGS) entry which is preliminary data.</text>
</comment>
<dbReference type="InterPro" id="IPR006566">
    <property type="entry name" value="FBD"/>
</dbReference>
<dbReference type="PANTHER" id="PTHR31900:SF34">
    <property type="entry name" value="EMB|CAB62440.1-RELATED"/>
    <property type="match status" value="1"/>
</dbReference>
<dbReference type="Pfam" id="PF00646">
    <property type="entry name" value="F-box"/>
    <property type="match status" value="1"/>
</dbReference>
<dbReference type="EMBL" id="JASCZI010093698">
    <property type="protein sequence ID" value="MED6153443.1"/>
    <property type="molecule type" value="Genomic_DNA"/>
</dbReference>
<dbReference type="CDD" id="cd22160">
    <property type="entry name" value="F-box_AtFBL13-like"/>
    <property type="match status" value="1"/>
</dbReference>
<organism evidence="2 3">
    <name type="scientific">Stylosanthes scabra</name>
    <dbReference type="NCBI Taxonomy" id="79078"/>
    <lineage>
        <taxon>Eukaryota</taxon>
        <taxon>Viridiplantae</taxon>
        <taxon>Streptophyta</taxon>
        <taxon>Embryophyta</taxon>
        <taxon>Tracheophyta</taxon>
        <taxon>Spermatophyta</taxon>
        <taxon>Magnoliopsida</taxon>
        <taxon>eudicotyledons</taxon>
        <taxon>Gunneridae</taxon>
        <taxon>Pentapetalae</taxon>
        <taxon>rosids</taxon>
        <taxon>fabids</taxon>
        <taxon>Fabales</taxon>
        <taxon>Fabaceae</taxon>
        <taxon>Papilionoideae</taxon>
        <taxon>50 kb inversion clade</taxon>
        <taxon>dalbergioids sensu lato</taxon>
        <taxon>Dalbergieae</taxon>
        <taxon>Pterocarpus clade</taxon>
        <taxon>Stylosanthes</taxon>
    </lineage>
</organism>
<reference evidence="2 3" key="1">
    <citation type="journal article" date="2023" name="Plants (Basel)">
        <title>Bridging the Gap: Combining Genomics and Transcriptomics Approaches to Understand Stylosanthes scabra, an Orphan Legume from the Brazilian Caatinga.</title>
        <authorList>
            <person name="Ferreira-Neto J.R.C."/>
            <person name="da Silva M.D."/>
            <person name="Binneck E."/>
            <person name="de Melo N.F."/>
            <person name="da Silva R.H."/>
            <person name="de Melo A.L.T.M."/>
            <person name="Pandolfi V."/>
            <person name="Bustamante F.O."/>
            <person name="Brasileiro-Vidal A.C."/>
            <person name="Benko-Iseppon A.M."/>
        </authorList>
    </citation>
    <scope>NUCLEOTIDE SEQUENCE [LARGE SCALE GENOMIC DNA]</scope>
    <source>
        <tissue evidence="2">Leaves</tissue>
    </source>
</reference>
<dbReference type="InterPro" id="IPR053781">
    <property type="entry name" value="F-box_AtFBL13-like"/>
</dbReference>
<protein>
    <recommendedName>
        <fullName evidence="1">F-box domain-containing protein</fullName>
    </recommendedName>
</protein>
<dbReference type="PROSITE" id="PS50181">
    <property type="entry name" value="FBOX"/>
    <property type="match status" value="1"/>
</dbReference>
<evidence type="ECO:0000313" key="2">
    <source>
        <dbReference type="EMBL" id="MED6153443.1"/>
    </source>
</evidence>
<dbReference type="InterPro" id="IPR032675">
    <property type="entry name" value="LRR_dom_sf"/>
</dbReference>
<keyword evidence="3" id="KW-1185">Reference proteome</keyword>
<dbReference type="Gene3D" id="1.20.1280.50">
    <property type="match status" value="1"/>
</dbReference>
<dbReference type="SUPFAM" id="SSF52047">
    <property type="entry name" value="RNI-like"/>
    <property type="match status" value="1"/>
</dbReference>
<dbReference type="SMART" id="SM00256">
    <property type="entry name" value="FBOX"/>
    <property type="match status" value="1"/>
</dbReference>
<sequence length="481" mass="54767">MADTNPLCNPDDGIISTLPDSILCHILSFLPTSTSIRTCILSRRWRHLWKDLQLFNFSFSLHYRQQRTAESREKLHMHFLTLANAVLVQRNPLHIRNLSMVYLSSYFDFNNDVVTGWVRAAIGPHLEELRLHVWSGKSGWRFVVPPGVFISCPALVSLNLTGVTVDLTPEASSSIQLPSLKSLHLLLDSPDNVDRILSGCPLLESLHLTIKRFRHCPPKISALKIHVPSLKRLEFLDPGDSGIVLFELDTPSVEYLYIRLWIPCYLRFSVINMCNVVEARVGCLIQDGFDYDVNKYLHLAPKLLHSLCQTRSLFLERSTVESLLLAPTIHLPDFRNLSNLEIHLKFSRFNTSLLLKMLDRCDTLHVLTIYKETWAANSSCWTEPPANVPKCMVSHLSIVKFSSYCGNTGDQELIAYILQNGLVLTSVIIETIFKVDSDEHRQATQQFCDMPKGSNRCNLNVRVKTRKKSSLVPMPKGEKKY</sequence>
<dbReference type="InterPro" id="IPR050232">
    <property type="entry name" value="FBL13/AtMIF1-like"/>
</dbReference>
<dbReference type="InterPro" id="IPR055357">
    <property type="entry name" value="LRR_At1g61320_AtMIF1"/>
</dbReference>
<feature type="domain" description="F-box" evidence="1">
    <location>
        <begin position="12"/>
        <end position="58"/>
    </location>
</feature>
<gene>
    <name evidence="2" type="ORF">PIB30_102030</name>
</gene>
<dbReference type="SMART" id="SM00579">
    <property type="entry name" value="FBD"/>
    <property type="match status" value="1"/>
</dbReference>
<dbReference type="Pfam" id="PF23622">
    <property type="entry name" value="LRR_At1g61320_AtMIF1"/>
    <property type="match status" value="1"/>
</dbReference>
<evidence type="ECO:0000313" key="3">
    <source>
        <dbReference type="Proteomes" id="UP001341840"/>
    </source>
</evidence>
<evidence type="ECO:0000259" key="1">
    <source>
        <dbReference type="PROSITE" id="PS50181"/>
    </source>
</evidence>
<dbReference type="Gene3D" id="3.80.10.10">
    <property type="entry name" value="Ribonuclease Inhibitor"/>
    <property type="match status" value="1"/>
</dbReference>
<proteinExistence type="predicted"/>